<accession>A0AAV8P9U3</accession>
<organism evidence="2 3">
    <name type="scientific">Ensete ventricosum</name>
    <name type="common">Abyssinian banana</name>
    <name type="synonym">Musa ensete</name>
    <dbReference type="NCBI Taxonomy" id="4639"/>
    <lineage>
        <taxon>Eukaryota</taxon>
        <taxon>Viridiplantae</taxon>
        <taxon>Streptophyta</taxon>
        <taxon>Embryophyta</taxon>
        <taxon>Tracheophyta</taxon>
        <taxon>Spermatophyta</taxon>
        <taxon>Magnoliopsida</taxon>
        <taxon>Liliopsida</taxon>
        <taxon>Zingiberales</taxon>
        <taxon>Musaceae</taxon>
        <taxon>Ensete</taxon>
    </lineage>
</organism>
<dbReference type="Proteomes" id="UP001222027">
    <property type="component" value="Unassembled WGS sequence"/>
</dbReference>
<evidence type="ECO:0000313" key="3">
    <source>
        <dbReference type="Proteomes" id="UP001222027"/>
    </source>
</evidence>
<gene>
    <name evidence="2" type="ORF">OPV22_020012</name>
</gene>
<feature type="region of interest" description="Disordered" evidence="1">
    <location>
        <begin position="25"/>
        <end position="70"/>
    </location>
</feature>
<evidence type="ECO:0000256" key="1">
    <source>
        <dbReference type="SAM" id="MobiDB-lite"/>
    </source>
</evidence>
<dbReference type="EMBL" id="JAQQAF010000006">
    <property type="protein sequence ID" value="KAJ8476285.1"/>
    <property type="molecule type" value="Genomic_DNA"/>
</dbReference>
<comment type="caution">
    <text evidence="2">The sequence shown here is derived from an EMBL/GenBank/DDBJ whole genome shotgun (WGS) entry which is preliminary data.</text>
</comment>
<protein>
    <submittedName>
        <fullName evidence="2">Uncharacterized protein</fullName>
    </submittedName>
</protein>
<reference evidence="2 3" key="1">
    <citation type="submission" date="2022-12" db="EMBL/GenBank/DDBJ databases">
        <title>Chromosome-scale assembly of the Ensete ventricosum genome.</title>
        <authorList>
            <person name="Dussert Y."/>
            <person name="Stocks J."/>
            <person name="Wendawek A."/>
            <person name="Woldeyes F."/>
            <person name="Nichols R.A."/>
            <person name="Borrell J.S."/>
        </authorList>
    </citation>
    <scope>NUCLEOTIDE SEQUENCE [LARGE SCALE GENOMIC DNA]</scope>
    <source>
        <strain evidence="3">cv. Maze</strain>
        <tissue evidence="2">Seeds</tissue>
    </source>
</reference>
<proteinExistence type="predicted"/>
<keyword evidence="3" id="KW-1185">Reference proteome</keyword>
<sequence length="125" mass="13793">MSIGSDWVGSEDVVRCIESVLLDTAEPPRISGPPIGPKKRRVPAGGPLRRYKRDSSASCLTPPAPCSPLPPSTNPRLALIYDEKPSADLKRLHLDFLIGFVQEDFSFWTCEEDIIHEQLHGTKLG</sequence>
<name>A0AAV8P9U3_ENSVE</name>
<evidence type="ECO:0000313" key="2">
    <source>
        <dbReference type="EMBL" id="KAJ8476285.1"/>
    </source>
</evidence>
<dbReference type="AlphaFoldDB" id="A0AAV8P9U3"/>